<dbReference type="Proteomes" id="UP001363622">
    <property type="component" value="Unassembled WGS sequence"/>
</dbReference>
<sequence length="304" mass="33892">MAESTFHDEPVDTVENADLLSLDLTDAADITTFHLNSHLFAKSVVDLRDISERMLRDADKAIRKVRKNFVNLQEAFDTANGQVNKVIKAYNKFEVDRETTKATWGHVVSPKQLEISVQQFVESEKQKAACDSANELTDDANNKLTVLQQHFEATQKLYDGLVHALGAMDREADLTHAVTDAIIRELDERTQILCGKEPDKVKERDAPDVQAMLDCREFLIVARNQLQEAIDPFIVKLVVHVAGESSAYTSLKDTFDRLKLLADKFEDVGDEGEEGQEDDNNRGQHDFPRGSSSGSPGSEDDGTA</sequence>
<feature type="compositionally biased region" description="Basic and acidic residues" evidence="1">
    <location>
        <begin position="279"/>
        <end position="288"/>
    </location>
</feature>
<protein>
    <submittedName>
        <fullName evidence="2">Uncharacterized protein</fullName>
    </submittedName>
</protein>
<evidence type="ECO:0000256" key="1">
    <source>
        <dbReference type="SAM" id="MobiDB-lite"/>
    </source>
</evidence>
<feature type="region of interest" description="Disordered" evidence="1">
    <location>
        <begin position="267"/>
        <end position="304"/>
    </location>
</feature>
<comment type="caution">
    <text evidence="2">The sequence shown here is derived from an EMBL/GenBank/DDBJ whole genome shotgun (WGS) entry which is preliminary data.</text>
</comment>
<dbReference type="EMBL" id="JBBPHU010000005">
    <property type="protein sequence ID" value="KAK7517302.1"/>
    <property type="molecule type" value="Genomic_DNA"/>
</dbReference>
<gene>
    <name evidence="2" type="ORF">IWZ03DRAFT_405928</name>
</gene>
<evidence type="ECO:0000313" key="2">
    <source>
        <dbReference type="EMBL" id="KAK7517302.1"/>
    </source>
</evidence>
<accession>A0ABR1KLB8</accession>
<reference evidence="2 3" key="1">
    <citation type="submission" date="2024-04" db="EMBL/GenBank/DDBJ databases">
        <title>Phyllosticta paracitricarpa is synonymous to the EU quarantine fungus P. citricarpa based on phylogenomic analyses.</title>
        <authorList>
            <consortium name="Lawrence Berkeley National Laboratory"/>
            <person name="Van Ingen-Buijs V.A."/>
            <person name="Van Westerhoven A.C."/>
            <person name="Haridas S."/>
            <person name="Skiadas P."/>
            <person name="Martin F."/>
            <person name="Groenewald J.Z."/>
            <person name="Crous P.W."/>
            <person name="Seidl M.F."/>
        </authorList>
    </citation>
    <scope>NUCLEOTIDE SEQUENCE [LARGE SCALE GENOMIC DNA]</scope>
    <source>
        <strain evidence="2 3">CBS 123371</strain>
    </source>
</reference>
<keyword evidence="3" id="KW-1185">Reference proteome</keyword>
<evidence type="ECO:0000313" key="3">
    <source>
        <dbReference type="Proteomes" id="UP001363622"/>
    </source>
</evidence>
<proteinExistence type="predicted"/>
<feature type="compositionally biased region" description="Acidic residues" evidence="1">
    <location>
        <begin position="268"/>
        <end position="278"/>
    </location>
</feature>
<name>A0ABR1KLB8_9PEZI</name>
<organism evidence="2 3">
    <name type="scientific">Phyllosticta citriasiana</name>
    <dbReference type="NCBI Taxonomy" id="595635"/>
    <lineage>
        <taxon>Eukaryota</taxon>
        <taxon>Fungi</taxon>
        <taxon>Dikarya</taxon>
        <taxon>Ascomycota</taxon>
        <taxon>Pezizomycotina</taxon>
        <taxon>Dothideomycetes</taxon>
        <taxon>Dothideomycetes incertae sedis</taxon>
        <taxon>Botryosphaeriales</taxon>
        <taxon>Phyllostictaceae</taxon>
        <taxon>Phyllosticta</taxon>
    </lineage>
</organism>